<gene>
    <name evidence="4" type="ORF">FNYG_15954</name>
</gene>
<dbReference type="OrthoDB" id="5102829at2759"/>
<dbReference type="GO" id="GO:0003824">
    <property type="term" value="F:catalytic activity"/>
    <property type="evidence" value="ECO:0007669"/>
    <property type="project" value="InterPro"/>
</dbReference>
<dbReference type="InterPro" id="IPR012337">
    <property type="entry name" value="RNaseH-like_sf"/>
</dbReference>
<dbReference type="Pfam" id="PF14529">
    <property type="entry name" value="Exo_endo_phos_2"/>
    <property type="match status" value="1"/>
</dbReference>
<evidence type="ECO:0000256" key="2">
    <source>
        <dbReference type="ARBA" id="ARBA00023128"/>
    </source>
</evidence>
<dbReference type="PANTHER" id="PTHR33481">
    <property type="entry name" value="REVERSE TRANSCRIPTASE"/>
    <property type="match status" value="1"/>
</dbReference>
<dbReference type="InterPro" id="IPR036397">
    <property type="entry name" value="RNaseH_sf"/>
</dbReference>
<reference evidence="4 5" key="1">
    <citation type="submission" date="2017-06" db="EMBL/GenBank/DDBJ databases">
        <title>Genome of Fusarium nygamai isolate CS10214.</title>
        <authorList>
            <person name="Gardiner D.M."/>
            <person name="Obanor F."/>
            <person name="Kazan K."/>
        </authorList>
    </citation>
    <scope>NUCLEOTIDE SEQUENCE [LARGE SCALE GENOMIC DNA]</scope>
    <source>
        <strain evidence="4 5">CS10214</strain>
    </source>
</reference>
<proteinExistence type="predicted"/>
<evidence type="ECO:0000259" key="3">
    <source>
        <dbReference type="PROSITE" id="PS50878"/>
    </source>
</evidence>
<dbReference type="GO" id="GO:0003676">
    <property type="term" value="F:nucleic acid binding"/>
    <property type="evidence" value="ECO:0007669"/>
    <property type="project" value="InterPro"/>
</dbReference>
<dbReference type="GO" id="GO:0005739">
    <property type="term" value="C:mitochondrion"/>
    <property type="evidence" value="ECO:0007669"/>
    <property type="project" value="UniProtKB-SubCell"/>
</dbReference>
<organism evidence="4 5">
    <name type="scientific">Gibberella nygamai</name>
    <name type="common">Bean root rot disease fungus</name>
    <name type="synonym">Fusarium nygamai</name>
    <dbReference type="NCBI Taxonomy" id="42673"/>
    <lineage>
        <taxon>Eukaryota</taxon>
        <taxon>Fungi</taxon>
        <taxon>Dikarya</taxon>
        <taxon>Ascomycota</taxon>
        <taxon>Pezizomycotina</taxon>
        <taxon>Sordariomycetes</taxon>
        <taxon>Hypocreomycetidae</taxon>
        <taxon>Hypocreales</taxon>
        <taxon>Nectriaceae</taxon>
        <taxon>Fusarium</taxon>
        <taxon>Fusarium fujikuroi species complex</taxon>
    </lineage>
</organism>
<dbReference type="SUPFAM" id="SSF56219">
    <property type="entry name" value="DNase I-like"/>
    <property type="match status" value="1"/>
</dbReference>
<dbReference type="Pfam" id="PF00078">
    <property type="entry name" value="RVT_1"/>
    <property type="match status" value="1"/>
</dbReference>
<evidence type="ECO:0000313" key="4">
    <source>
        <dbReference type="EMBL" id="PNP50514.1"/>
    </source>
</evidence>
<dbReference type="SUPFAM" id="SSF53098">
    <property type="entry name" value="Ribonuclease H-like"/>
    <property type="match status" value="1"/>
</dbReference>
<keyword evidence="5" id="KW-1185">Reference proteome</keyword>
<comment type="caution">
    <text evidence="4">The sequence shown here is derived from an EMBL/GenBank/DDBJ whole genome shotgun (WGS) entry which is preliminary data.</text>
</comment>
<protein>
    <recommendedName>
        <fullName evidence="3">Reverse transcriptase domain-containing protein</fullName>
    </recommendedName>
</protein>
<dbReference type="Gene3D" id="3.60.10.10">
    <property type="entry name" value="Endonuclease/exonuclease/phosphatase"/>
    <property type="match status" value="1"/>
</dbReference>
<feature type="domain" description="Reverse transcriptase" evidence="3">
    <location>
        <begin position="816"/>
        <end position="1069"/>
    </location>
</feature>
<dbReference type="SUPFAM" id="SSF56672">
    <property type="entry name" value="DNA/RNA polymerases"/>
    <property type="match status" value="1"/>
</dbReference>
<dbReference type="PANTHER" id="PTHR33481:SF1">
    <property type="entry name" value="ENDONUCLEASE_EXONUCLEASE_PHOSPHATASE DOMAIN-CONTAINING PROTEIN-RELATED"/>
    <property type="match status" value="1"/>
</dbReference>
<dbReference type="Gene3D" id="3.30.420.10">
    <property type="entry name" value="Ribonuclease H-like superfamily/Ribonuclease H"/>
    <property type="match status" value="1"/>
</dbReference>
<dbReference type="STRING" id="42673.A0A2K0TYA9"/>
<keyword evidence="2" id="KW-0496">Mitochondrion</keyword>
<evidence type="ECO:0000256" key="1">
    <source>
        <dbReference type="ARBA" id="ARBA00004173"/>
    </source>
</evidence>
<dbReference type="InterPro" id="IPR005135">
    <property type="entry name" value="Endo/exonuclease/phosphatase"/>
</dbReference>
<dbReference type="EMBL" id="MTQA01000876">
    <property type="protein sequence ID" value="PNP50514.1"/>
    <property type="molecule type" value="Genomic_DNA"/>
</dbReference>
<accession>A0A2K0TYA9</accession>
<dbReference type="CDD" id="cd01650">
    <property type="entry name" value="RT_nLTR_like"/>
    <property type="match status" value="1"/>
</dbReference>
<dbReference type="PROSITE" id="PS50878">
    <property type="entry name" value="RT_POL"/>
    <property type="match status" value="1"/>
</dbReference>
<dbReference type="InterPro" id="IPR043502">
    <property type="entry name" value="DNA/RNA_pol_sf"/>
</dbReference>
<name>A0A2K0TYA9_GIBNY</name>
<dbReference type="InterPro" id="IPR000477">
    <property type="entry name" value="RT_dom"/>
</dbReference>
<evidence type="ECO:0000313" key="5">
    <source>
        <dbReference type="Proteomes" id="UP000236664"/>
    </source>
</evidence>
<comment type="subcellular location">
    <subcellularLocation>
        <location evidence="1">Mitochondrion</location>
    </subcellularLocation>
</comment>
<dbReference type="InterPro" id="IPR036691">
    <property type="entry name" value="Endo/exonu/phosph_ase_sf"/>
</dbReference>
<dbReference type="Proteomes" id="UP000236664">
    <property type="component" value="Unassembled WGS sequence"/>
</dbReference>
<sequence>MRNGNSSDSTDEGGATLQSALDLLGQYRAEFQGMKEAIKEQSETIRNQQETILELKEAAEGQLNCIRDLSQRFEDTRQQMGHDQKRAHELLEAIAAHAPATPPVSFADVTRASPSSEPSNVRTNVSNNTLASSLANELYGTIDTSRVEEGNRDRAQLGSIRKAIESEMRAKDGQAAWRCAAVVRDARSTERVKVICRDENELKQVKEAAQKTAVVGMRVMRDQLYPVKVDNANRTAVLDTEGNVLPGAAEALGAENNVNIAKISWLSNKESGKAYGSMVVDQYSATTAKRLAISRSGARTLRFAENARDRGIITGSARRWNRSACCAADHMNRSAGTAVCGMHAAMCKTFRILQLNVRKREPVQQSLMNDVDLKDYGVLAVSEMYAKKIDGNVVTSPAGHSNWTRMIPTHTHDAPWPIRSMLWVRSDIEAEQVPIPSADLTAAVLRLPERDILMVSVYVEGKNTEALTFTVRVLHGLIQRFRNGTGTRTDVVLAGDFNRHDLLWTGDEVSARRQGEAEPIIDLMNEHGLCSLLPRGHEDVARPGQREHNRLGARNVGTGRRDGDTIFDIEMPEKNTTQRLLFKNAPWTLIEARVEDNLRPLPWAVDVQTQTDQLMRVVIEAIHELTPRAQPPPYAKRWWTKDLTRLRRAYTFWRNQARAQRRAGQARPDLERRAKEAAKEYHDTIRSQKKAHWDDFLAEDVNIWKAAKYLEPSKDTMGDKVPPLKRGNGSMTKDKAEQADELLGTFFPPLPARIEDEGVRPQRKAVPMPGLTLEEIEEKVMAAKPWKAPGEDGLPAMVWRRLWPVVKYRVLALFDASLRDGIVPHQWRSAKIIPLKKPDKGDYTVAKAWRPISLLSTLGKIMEAVVAERISYAVETYGLLPANHFGARKRRSAEQALLLLQEQIYKAWRARKVLSLISFDVKGAYNGVCKERLLERMKARGIITRQTGQRELPQAGLPQGSPLSPVSFLFFNADLVQRRIKAEGGSIAFVDDYSAWVTGPTAEANRAGIQSIINEALEWERRSGATFEADKTTVIHFTRVAVRNSDRSFWIKENKVKPKNSAKILGVVMDVGLRYQEHMARAAAKGLAAAMCLRRLKMLSPRVARQLFVATVAPATDYASNVWTHACRAREAVWLNKAQLVGAQAITGAFRTVATAVAEAEASIQTVEERHRQAATRFCINLRTLPKTHPLAALKNKASKRFISPMQKIVSAVERVHTERMEVIHEYALPPWTSRIPVVVEDDLAKAAKAPNDVEGIIIATSSSKRGGIVGMGGVACNATRNSAGEVVASYSVTLGPGDEQNPYTAELAAIAMALECTPPRLPFLDVTVITSNRSAVEVIRRPQQQSGQCTIRQIYDRTKCLRKRGCSVRVMWVPAKAEGFALGPMAKAAAQRATKAECMVETPSYQARSTTLRLALLQQRQGGRLPEGVGQYSKRIDKALPGKHTRALYDSLKRKESDVIAQLRTGMIRLNSYLHRIGAAESDICDCGQAAETIEHFLFRCKKWTMQREVMFKCSRTKIGNLSFFLGGKAASDDEKWKPNMQAVRAAIEFAITTNRLDAGQRPSTN</sequence>